<dbReference type="RefSeq" id="WP_150665637.1">
    <property type="nucleotide sequence ID" value="NZ_CABPSA010000007.1"/>
</dbReference>
<sequence length="104" mass="11576">MTIDKASSPKRNNWVGPVLRASDITAGIIEAAREDNPGKTIRVDDRGAYVRIGAEVELILRRSTVEAALGRPFRMAELEVNLGSFAGNIETNDDHVRFYYKKTL</sequence>
<evidence type="ECO:0000313" key="4">
    <source>
        <dbReference type="Proteomes" id="UP000343335"/>
    </source>
</evidence>
<dbReference type="InterPro" id="IPR036889">
    <property type="entry name" value="mOase_MmoB_DmpM_sf"/>
</dbReference>
<organism evidence="3 4">
    <name type="scientific">Pandoraea commovens</name>
    <dbReference type="NCBI Taxonomy" id="2508289"/>
    <lineage>
        <taxon>Bacteria</taxon>
        <taxon>Pseudomonadati</taxon>
        <taxon>Pseudomonadota</taxon>
        <taxon>Betaproteobacteria</taxon>
        <taxon>Burkholderiales</taxon>
        <taxon>Burkholderiaceae</taxon>
        <taxon>Pandoraea</taxon>
    </lineage>
</organism>
<evidence type="ECO:0000313" key="3">
    <source>
        <dbReference type="EMBL" id="VVE34354.1"/>
    </source>
</evidence>
<evidence type="ECO:0000313" key="5">
    <source>
        <dbReference type="Proteomes" id="UP001058980"/>
    </source>
</evidence>
<dbReference type="OrthoDB" id="9805636at2"/>
<comment type="similarity">
    <text evidence="1">Belongs to the TmoD/XamoD family.</text>
</comment>
<dbReference type="Pfam" id="PF02406">
    <property type="entry name" value="MmoB_DmpM"/>
    <property type="match status" value="1"/>
</dbReference>
<dbReference type="Proteomes" id="UP000343335">
    <property type="component" value="Unassembled WGS sequence"/>
</dbReference>
<evidence type="ECO:0000313" key="2">
    <source>
        <dbReference type="EMBL" id="UVA81114.1"/>
    </source>
</evidence>
<keyword evidence="3" id="KW-0560">Oxidoreductase</keyword>
<reference evidence="2" key="2">
    <citation type="submission" date="2022-08" db="EMBL/GenBank/DDBJ databases">
        <title>Multi-unit outbreak of Pandoraea commovens among non-cystic fibrosis intensive care patients from 2019 to 2021 in Berlin, Germany.</title>
        <authorList>
            <person name="Menzel P."/>
        </authorList>
    </citation>
    <scope>NUCLEOTIDE SEQUENCE</scope>
    <source>
        <strain evidence="2">LB-19-202-79</strain>
    </source>
</reference>
<dbReference type="GO" id="GO:0004497">
    <property type="term" value="F:monooxygenase activity"/>
    <property type="evidence" value="ECO:0007669"/>
    <property type="project" value="UniProtKB-KW"/>
</dbReference>
<dbReference type="AlphaFoldDB" id="A0A5E4XDD5"/>
<accession>A0A5E4XDD5</accession>
<dbReference type="SUPFAM" id="SSF56029">
    <property type="entry name" value="Monooxygenase (hydroxylase) regulatory protein"/>
    <property type="match status" value="1"/>
</dbReference>
<proteinExistence type="inferred from homology"/>
<dbReference type="EMBL" id="CABPSA010000007">
    <property type="protein sequence ID" value="VVE34354.1"/>
    <property type="molecule type" value="Genomic_DNA"/>
</dbReference>
<name>A0A5E4XDD5_9BURK</name>
<dbReference type="Gene3D" id="3.90.56.10">
    <property type="entry name" value="Monooxygenase component MmoB/DmpM"/>
    <property type="match status" value="1"/>
</dbReference>
<reference evidence="3 4" key="1">
    <citation type="submission" date="2019-08" db="EMBL/GenBank/DDBJ databases">
        <authorList>
            <person name="Peeters C."/>
        </authorList>
    </citation>
    <scope>NUCLEOTIDE SEQUENCE [LARGE SCALE GENOMIC DNA]</scope>
    <source>
        <strain evidence="3 4">LMG 31010</strain>
    </source>
</reference>
<keyword evidence="5" id="KW-1185">Reference proteome</keyword>
<keyword evidence="3" id="KW-0503">Monooxygenase</keyword>
<evidence type="ECO:0000256" key="1">
    <source>
        <dbReference type="ARBA" id="ARBA00006313"/>
    </source>
</evidence>
<dbReference type="InterPro" id="IPR003454">
    <property type="entry name" value="MOase_MmoB_DmpM"/>
</dbReference>
<dbReference type="Proteomes" id="UP001058980">
    <property type="component" value="Chromosome"/>
</dbReference>
<gene>
    <name evidence="2" type="ORF">NTU39_08995</name>
    <name evidence="3" type="ORF">PCO31010_03836</name>
</gene>
<protein>
    <submittedName>
        <fullName evidence="2">MmoB/DmpM family protein</fullName>
    </submittedName>
    <submittedName>
        <fullName evidence="3">Monooxygenase</fullName>
    </submittedName>
</protein>
<dbReference type="EMBL" id="CP102780">
    <property type="protein sequence ID" value="UVA81114.1"/>
    <property type="molecule type" value="Genomic_DNA"/>
</dbReference>